<dbReference type="AlphaFoldDB" id="A0A4Q7VHA2"/>
<sequence>MIDLNLKDNKLVLENIEKLRTKGSINDLPAILDYLISPVHIEIEKALYAFIFDIKDPKAVEPIIAAIQNPKYQTIQKKLIEFCWQSSLKFADHLGLFVDLLIKGDFEIAFEAFTVIENMEENLDPKSKENEMRKLKNAISTVGEDRKGWLHEAFHMIEQAEEKAPN</sequence>
<dbReference type="RefSeq" id="WP_130305420.1">
    <property type="nucleotide sequence ID" value="NZ_SHKN01000001.1"/>
</dbReference>
<evidence type="ECO:0000313" key="2">
    <source>
        <dbReference type="Proteomes" id="UP000293562"/>
    </source>
</evidence>
<organism evidence="1 2">
    <name type="scientific">Ancylomarina subtilis</name>
    <dbReference type="NCBI Taxonomy" id="1639035"/>
    <lineage>
        <taxon>Bacteria</taxon>
        <taxon>Pseudomonadati</taxon>
        <taxon>Bacteroidota</taxon>
        <taxon>Bacteroidia</taxon>
        <taxon>Marinilabiliales</taxon>
        <taxon>Marinifilaceae</taxon>
        <taxon>Ancylomarina</taxon>
    </lineage>
</organism>
<dbReference type="EMBL" id="SHKN01000001">
    <property type="protein sequence ID" value="RZT95451.1"/>
    <property type="molecule type" value="Genomic_DNA"/>
</dbReference>
<name>A0A4Q7VHA2_9BACT</name>
<protein>
    <recommendedName>
        <fullName evidence="3">HEAT repeat protein</fullName>
    </recommendedName>
</protein>
<reference evidence="1 2" key="1">
    <citation type="submission" date="2019-02" db="EMBL/GenBank/DDBJ databases">
        <title>Genomic Encyclopedia of Type Strains, Phase IV (KMG-IV): sequencing the most valuable type-strain genomes for metagenomic binning, comparative biology and taxonomic classification.</title>
        <authorList>
            <person name="Goeker M."/>
        </authorList>
    </citation>
    <scope>NUCLEOTIDE SEQUENCE [LARGE SCALE GENOMIC DNA]</scope>
    <source>
        <strain evidence="1 2">DSM 28825</strain>
    </source>
</reference>
<comment type="caution">
    <text evidence="1">The sequence shown here is derived from an EMBL/GenBank/DDBJ whole genome shotgun (WGS) entry which is preliminary data.</text>
</comment>
<accession>A0A4Q7VHA2</accession>
<proteinExistence type="predicted"/>
<keyword evidence="2" id="KW-1185">Reference proteome</keyword>
<dbReference type="Proteomes" id="UP000293562">
    <property type="component" value="Unassembled WGS sequence"/>
</dbReference>
<gene>
    <name evidence="1" type="ORF">EV201_0071</name>
</gene>
<dbReference type="OrthoDB" id="1121286at2"/>
<evidence type="ECO:0008006" key="3">
    <source>
        <dbReference type="Google" id="ProtNLM"/>
    </source>
</evidence>
<evidence type="ECO:0000313" key="1">
    <source>
        <dbReference type="EMBL" id="RZT95451.1"/>
    </source>
</evidence>